<evidence type="ECO:0000256" key="12">
    <source>
        <dbReference type="ARBA" id="ARBA00034617"/>
    </source>
</evidence>
<dbReference type="Pfam" id="PF13361">
    <property type="entry name" value="UvrD_C"/>
    <property type="match status" value="1"/>
</dbReference>
<evidence type="ECO:0000256" key="9">
    <source>
        <dbReference type="ARBA" id="ARBA00023125"/>
    </source>
</evidence>
<keyword evidence="20" id="KW-1185">Reference proteome</keyword>
<dbReference type="PROSITE" id="PS51198">
    <property type="entry name" value="UVRD_HELICASE_ATP_BIND"/>
    <property type="match status" value="1"/>
</dbReference>
<dbReference type="PROSITE" id="PS51217">
    <property type="entry name" value="UVRD_HELICASE_CTER"/>
    <property type="match status" value="1"/>
</dbReference>
<dbReference type="InterPro" id="IPR013986">
    <property type="entry name" value="DExx_box_DNA_helicase_dom_sf"/>
</dbReference>
<feature type="domain" description="UvrD-like helicase C-terminal" evidence="18">
    <location>
        <begin position="400"/>
        <end position="719"/>
    </location>
</feature>
<evidence type="ECO:0000256" key="8">
    <source>
        <dbReference type="ARBA" id="ARBA00022840"/>
    </source>
</evidence>
<comment type="catalytic activity">
    <reaction evidence="12">
        <text>Couples ATP hydrolysis with the unwinding of duplex DNA by translocating in the 3'-5' direction.</text>
        <dbReference type="EC" id="5.6.2.4"/>
    </reaction>
</comment>
<dbReference type="Pfam" id="PF00580">
    <property type="entry name" value="UvrD-helicase"/>
    <property type="match status" value="1"/>
</dbReference>
<protein>
    <recommendedName>
        <fullName evidence="13">DNA 3'-5' helicase</fullName>
        <ecNumber evidence="13">5.6.2.4</ecNumber>
    </recommendedName>
</protein>
<keyword evidence="8 15" id="KW-0067">ATP-binding</keyword>
<dbReference type="CDD" id="cd17932">
    <property type="entry name" value="DEXQc_UvrD"/>
    <property type="match status" value="1"/>
</dbReference>
<dbReference type="InterPro" id="IPR011335">
    <property type="entry name" value="Restrct_endonuc-II-like"/>
</dbReference>
<dbReference type="PANTHER" id="PTHR11070:SF55">
    <property type="entry name" value="DNA 3'-5' HELICASE"/>
    <property type="match status" value="1"/>
</dbReference>
<evidence type="ECO:0000259" key="18">
    <source>
        <dbReference type="PROSITE" id="PS51217"/>
    </source>
</evidence>
<keyword evidence="5 15" id="KW-0378">Hydrolase</keyword>
<keyword evidence="6 15" id="KW-0347">Helicase</keyword>
<evidence type="ECO:0000256" key="10">
    <source>
        <dbReference type="ARBA" id="ARBA00023204"/>
    </source>
</evidence>
<dbReference type="InterPro" id="IPR014017">
    <property type="entry name" value="DNA_helicase_UvrD-like_C"/>
</dbReference>
<reference evidence="19 20" key="1">
    <citation type="submission" date="2024-10" db="EMBL/GenBank/DDBJ databases">
        <title>The Natural Products Discovery Center: Release of the First 8490 Sequenced Strains for Exploring Actinobacteria Biosynthetic Diversity.</title>
        <authorList>
            <person name="Kalkreuter E."/>
            <person name="Kautsar S.A."/>
            <person name="Yang D."/>
            <person name="Bader C.D."/>
            <person name="Teijaro C.N."/>
            <person name="Fluegel L."/>
            <person name="Davis C.M."/>
            <person name="Simpson J.R."/>
            <person name="Lauterbach L."/>
            <person name="Steele A.D."/>
            <person name="Gui C."/>
            <person name="Meng S."/>
            <person name="Li G."/>
            <person name="Viehrig K."/>
            <person name="Ye F."/>
            <person name="Su P."/>
            <person name="Kiefer A.F."/>
            <person name="Nichols A."/>
            <person name="Cepeda A.J."/>
            <person name="Yan W."/>
            <person name="Fan B."/>
            <person name="Jiang Y."/>
            <person name="Adhikari A."/>
            <person name="Zheng C.-J."/>
            <person name="Schuster L."/>
            <person name="Cowan T.M."/>
            <person name="Smanski M.J."/>
            <person name="Chevrette M.G."/>
            <person name="De Carvalho L.P.S."/>
            <person name="Shen B."/>
        </authorList>
    </citation>
    <scope>NUCLEOTIDE SEQUENCE [LARGE SCALE GENOMIC DNA]</scope>
    <source>
        <strain evidence="19 20">NPDC049639</strain>
    </source>
</reference>
<organism evidence="19 20">
    <name type="scientific">Spongisporangium articulatum</name>
    <dbReference type="NCBI Taxonomy" id="3362603"/>
    <lineage>
        <taxon>Bacteria</taxon>
        <taxon>Bacillati</taxon>
        <taxon>Actinomycetota</taxon>
        <taxon>Actinomycetes</taxon>
        <taxon>Kineosporiales</taxon>
        <taxon>Kineosporiaceae</taxon>
        <taxon>Spongisporangium</taxon>
    </lineage>
</organism>
<dbReference type="InterPro" id="IPR027417">
    <property type="entry name" value="P-loop_NTPase"/>
</dbReference>
<dbReference type="Gene3D" id="1.10.10.160">
    <property type="match status" value="1"/>
</dbReference>
<evidence type="ECO:0000259" key="17">
    <source>
        <dbReference type="PROSITE" id="PS51198"/>
    </source>
</evidence>
<evidence type="ECO:0000256" key="15">
    <source>
        <dbReference type="PROSITE-ProRule" id="PRU00560"/>
    </source>
</evidence>
<keyword evidence="2" id="KW-0540">Nuclease</keyword>
<keyword evidence="9" id="KW-0238">DNA-binding</keyword>
<dbReference type="Pfam" id="PF12705">
    <property type="entry name" value="PDDEXK_1"/>
    <property type="match status" value="1"/>
</dbReference>
<evidence type="ECO:0000256" key="6">
    <source>
        <dbReference type="ARBA" id="ARBA00022806"/>
    </source>
</evidence>
<dbReference type="SUPFAM" id="SSF52540">
    <property type="entry name" value="P-loop containing nucleoside triphosphate hydrolases"/>
    <property type="match status" value="1"/>
</dbReference>
<feature type="domain" description="UvrD-like helicase ATP-binding" evidence="17">
    <location>
        <begin position="57"/>
        <end position="399"/>
    </location>
</feature>
<gene>
    <name evidence="19" type="ORF">ACIB24_15295</name>
</gene>
<dbReference type="RefSeq" id="WP_398282069.1">
    <property type="nucleotide sequence ID" value="NZ_JBITLV010000005.1"/>
</dbReference>
<dbReference type="InterPro" id="IPR014016">
    <property type="entry name" value="UvrD-like_ATP-bd"/>
</dbReference>
<keyword evidence="3 15" id="KW-0547">Nucleotide-binding</keyword>
<comment type="catalytic activity">
    <reaction evidence="14">
        <text>ATP + H2O = ADP + phosphate + H(+)</text>
        <dbReference type="Rhea" id="RHEA:13065"/>
        <dbReference type="ChEBI" id="CHEBI:15377"/>
        <dbReference type="ChEBI" id="CHEBI:15378"/>
        <dbReference type="ChEBI" id="CHEBI:30616"/>
        <dbReference type="ChEBI" id="CHEBI:43474"/>
        <dbReference type="ChEBI" id="CHEBI:456216"/>
        <dbReference type="EC" id="5.6.2.4"/>
    </reaction>
</comment>
<evidence type="ECO:0000256" key="7">
    <source>
        <dbReference type="ARBA" id="ARBA00022839"/>
    </source>
</evidence>
<keyword evidence="7" id="KW-0269">Exonuclease</keyword>
<evidence type="ECO:0000256" key="13">
    <source>
        <dbReference type="ARBA" id="ARBA00034808"/>
    </source>
</evidence>
<evidence type="ECO:0000313" key="20">
    <source>
        <dbReference type="Proteomes" id="UP001612915"/>
    </source>
</evidence>
<sequence length="1144" mass="121070">MTRRSAGSVGEDQLALDLPDVPVVVRRSRSRPAKVVPTEDPAPRISADEIAARLGRPRPTAEQARVIEAPLEPQLVIAGAGSGKTETMAARVVWLVANGVVAPDQVLGLTFTRKAAGELAERVRSRLRALERAGLGPGGPGGPGGTSRGSTSGPVSVQTYHSYAAGVLGDHSLRLGIEPGARLLGEAGAWQLVDDLVESWDGDMSGVDSARATVVEAVLRLAGECAEHLADLGAVEALCASLAERLETLPAQVGDAVPGPMKADVRAVHARLAARARLVPIVRRYVELKRERELLDFGDQVALAAQLARDAAEVGEGERQRYRVVLLDEYQDTSHAQVVLLQNLFGAGHPVTAVGDPHQSIYAWRGASAGNLQRFGADFPTADGRPAAVAQLSTSWRNDHAVLSVANAVAGPLRVPAPWSDPAARVEVGALSAGPAAGAGEVRAEWHETLEAETGAVADWAAALWAEGSDGGRPSVAVLCRARSQFPAVEAELRKRGLPVEVIGLGGLLHVPEIADLRAALEVVHDPGRGDSLARLVAGASCRLGPADLEALGAWSKQSHRERTRDRARRSRAQVDAVDEPSVIEALDQLPPSDWTGPAGQQLSQPGRHRLERLAGTLRGLRARLSLPLPDLVQETERALLLDVEVAARPGVDPAAARAHLDAFVDVAAAFEENGERPTLGSFLSWLSAAEQQERGLDTGAVEQPETAVQLLTVHGAKGLEWDAVAVTGLCEGTFPAGSNGRPPVRSNAWLTELGALPYPLRGDALGLPQWHPEADGSQEELAASLNAYRYTAAEQEVAEERRLAYVAVTRARHRLLLTGALWGDGKGAREPSRFLSQVAELAGQLPGVSAGSWAEAVDEGAVNPRELDGAPTPWPVDPLAGRRQGVEEGAALVVAAIGEIAGGARLPAPVADDDEGLEELGWSREVDLLLAERDAARDARAAVSLPTHLSASRLVALAADPAALALTLRRPMPAEPSPEARRGSRFHAWLERRFGAAALLDVEEMPGAGDDEIDVGDAELARLQQNFLASQWAGRMAEAVEVSVETPVGGVVLRGRIDAVFRNPDGSWDVVDWKTGAKPVGERAEALAVQLAVYRLAWSRLTNTPLDQVRASFFYAGSGETVRPVDLLDEPALRALLESALTR</sequence>
<keyword evidence="4" id="KW-0227">DNA damage</keyword>
<dbReference type="GO" id="GO:0004386">
    <property type="term" value="F:helicase activity"/>
    <property type="evidence" value="ECO:0007669"/>
    <property type="project" value="UniProtKB-KW"/>
</dbReference>
<feature type="region of interest" description="Disordered" evidence="16">
    <location>
        <begin position="555"/>
        <end position="575"/>
    </location>
</feature>
<dbReference type="PANTHER" id="PTHR11070">
    <property type="entry name" value="UVRD / RECB / PCRA DNA HELICASE FAMILY MEMBER"/>
    <property type="match status" value="1"/>
</dbReference>
<feature type="binding site" evidence="15">
    <location>
        <begin position="78"/>
        <end position="85"/>
    </location>
    <ligand>
        <name>ATP</name>
        <dbReference type="ChEBI" id="CHEBI:30616"/>
    </ligand>
</feature>
<keyword evidence="10" id="KW-0234">DNA repair</keyword>
<feature type="region of interest" description="Disordered" evidence="16">
    <location>
        <begin position="131"/>
        <end position="155"/>
    </location>
</feature>
<comment type="caution">
    <text evidence="19">The sequence shown here is derived from an EMBL/GenBank/DDBJ whole genome shotgun (WGS) entry which is preliminary data.</text>
</comment>
<comment type="similarity">
    <text evidence="1">Belongs to the helicase family. UvrD subfamily.</text>
</comment>
<accession>A0ABW8APX3</accession>
<dbReference type="EC" id="5.6.2.4" evidence="13"/>
<dbReference type="Gene3D" id="1.10.486.10">
    <property type="entry name" value="PCRA, domain 4"/>
    <property type="match status" value="1"/>
</dbReference>
<dbReference type="InterPro" id="IPR038726">
    <property type="entry name" value="PDDEXK_AddAB-type"/>
</dbReference>
<evidence type="ECO:0000256" key="2">
    <source>
        <dbReference type="ARBA" id="ARBA00022722"/>
    </source>
</evidence>
<dbReference type="EMBL" id="JBITLV010000005">
    <property type="protein sequence ID" value="MFI7588434.1"/>
    <property type="molecule type" value="Genomic_DNA"/>
</dbReference>
<name>A0ABW8APX3_9ACTN</name>
<evidence type="ECO:0000256" key="1">
    <source>
        <dbReference type="ARBA" id="ARBA00009922"/>
    </source>
</evidence>
<dbReference type="InterPro" id="IPR011604">
    <property type="entry name" value="PDDEXK-like_dom_sf"/>
</dbReference>
<feature type="compositionally biased region" description="Gly residues" evidence="16">
    <location>
        <begin position="135"/>
        <end position="147"/>
    </location>
</feature>
<dbReference type="Gene3D" id="3.90.320.10">
    <property type="match status" value="1"/>
</dbReference>
<dbReference type="Gene3D" id="3.40.50.300">
    <property type="entry name" value="P-loop containing nucleotide triphosphate hydrolases"/>
    <property type="match status" value="2"/>
</dbReference>
<evidence type="ECO:0000313" key="19">
    <source>
        <dbReference type="EMBL" id="MFI7588434.1"/>
    </source>
</evidence>
<keyword evidence="11" id="KW-0413">Isomerase</keyword>
<dbReference type="InterPro" id="IPR000212">
    <property type="entry name" value="DNA_helicase_UvrD/REP"/>
</dbReference>
<evidence type="ECO:0000256" key="4">
    <source>
        <dbReference type="ARBA" id="ARBA00022763"/>
    </source>
</evidence>
<evidence type="ECO:0000256" key="16">
    <source>
        <dbReference type="SAM" id="MobiDB-lite"/>
    </source>
</evidence>
<evidence type="ECO:0000256" key="3">
    <source>
        <dbReference type="ARBA" id="ARBA00022741"/>
    </source>
</evidence>
<evidence type="ECO:0000256" key="5">
    <source>
        <dbReference type="ARBA" id="ARBA00022801"/>
    </source>
</evidence>
<evidence type="ECO:0000256" key="14">
    <source>
        <dbReference type="ARBA" id="ARBA00048988"/>
    </source>
</evidence>
<dbReference type="Proteomes" id="UP001612915">
    <property type="component" value="Unassembled WGS sequence"/>
</dbReference>
<dbReference type="SUPFAM" id="SSF52980">
    <property type="entry name" value="Restriction endonuclease-like"/>
    <property type="match status" value="1"/>
</dbReference>
<evidence type="ECO:0000256" key="11">
    <source>
        <dbReference type="ARBA" id="ARBA00023235"/>
    </source>
</evidence>
<proteinExistence type="inferred from homology"/>